<reference evidence="2 3" key="1">
    <citation type="submission" date="2024-01" db="EMBL/GenBank/DDBJ databases">
        <title>Pedobacter sp. nov., isolated from oil-contaminated soil.</title>
        <authorList>
            <person name="Le N.T.T."/>
        </authorList>
    </citation>
    <scope>NUCLEOTIDE SEQUENCE [LARGE SCALE GENOMIC DNA]</scope>
    <source>
        <strain evidence="2 3">VNH31</strain>
    </source>
</reference>
<evidence type="ECO:0000313" key="3">
    <source>
        <dbReference type="Proteomes" id="UP001337681"/>
    </source>
</evidence>
<dbReference type="Proteomes" id="UP001337681">
    <property type="component" value="Unassembled WGS sequence"/>
</dbReference>
<evidence type="ECO:0000313" key="2">
    <source>
        <dbReference type="EMBL" id="MEE1884867.1"/>
    </source>
</evidence>
<evidence type="ECO:0000256" key="1">
    <source>
        <dbReference type="SAM" id="MobiDB-lite"/>
    </source>
</evidence>
<accession>A0ABU7H1C1</accession>
<name>A0ABU7H1C1_9SPHI</name>
<dbReference type="InterPro" id="IPR027056">
    <property type="entry name" value="Gluconate_2DH_su3"/>
</dbReference>
<comment type="caution">
    <text evidence="2">The sequence shown here is derived from an EMBL/GenBank/DDBJ whole genome shotgun (WGS) entry which is preliminary data.</text>
</comment>
<feature type="region of interest" description="Disordered" evidence="1">
    <location>
        <begin position="145"/>
        <end position="165"/>
    </location>
</feature>
<dbReference type="GO" id="GO:0016491">
    <property type="term" value="F:oxidoreductase activity"/>
    <property type="evidence" value="ECO:0007669"/>
    <property type="project" value="UniProtKB-KW"/>
</dbReference>
<dbReference type="RefSeq" id="WP_330145776.1">
    <property type="nucleotide sequence ID" value="NZ_JAZDQU010000001.1"/>
</dbReference>
<organism evidence="2 3">
    <name type="scientific">Pedobacter flavus</name>
    <dbReference type="NCBI Taxonomy" id="3113906"/>
    <lineage>
        <taxon>Bacteria</taxon>
        <taxon>Pseudomonadati</taxon>
        <taxon>Bacteroidota</taxon>
        <taxon>Sphingobacteriia</taxon>
        <taxon>Sphingobacteriales</taxon>
        <taxon>Sphingobacteriaceae</taxon>
        <taxon>Pedobacter</taxon>
    </lineage>
</organism>
<feature type="compositionally biased region" description="Low complexity" evidence="1">
    <location>
        <begin position="154"/>
        <end position="163"/>
    </location>
</feature>
<sequence>MDRRQAVKNVAFLMGATLSATTIASILEGCGEKITSTDQLFNKVELDLITEIADVILPDTKKSPGAKKAGVGPFIPMMIADCYPKEIVGIFKDGLKDITDRSKKNFSKDFTELTSEQKISIIEEVRQKTIADMATEREEKKALEEAEKAKSANVPSVPGSSVGVKDKPKSKSYFFAIMRDLTILGFFTSEIGVTQAYEYLPIPGRYDGCVDLKPDQKLWS</sequence>
<gene>
    <name evidence="2" type="ORF">VRU49_05460</name>
</gene>
<dbReference type="EC" id="1.-.-.-" evidence="2"/>
<proteinExistence type="predicted"/>
<keyword evidence="3" id="KW-1185">Reference proteome</keyword>
<keyword evidence="2" id="KW-0560">Oxidoreductase</keyword>
<dbReference type="EMBL" id="JAZDQU010000001">
    <property type="protein sequence ID" value="MEE1884867.1"/>
    <property type="molecule type" value="Genomic_DNA"/>
</dbReference>
<protein>
    <submittedName>
        <fullName evidence="2">Gluconate 2-dehydrogenase subunit 3 family protein</fullName>
        <ecNumber evidence="2">1.-.-.-</ecNumber>
    </submittedName>
</protein>
<dbReference type="Pfam" id="PF13618">
    <property type="entry name" value="Gluconate_2-dh3"/>
    <property type="match status" value="1"/>
</dbReference>